<keyword evidence="2" id="KW-1185">Reference proteome</keyword>
<name>A0A846MGH9_9BACL</name>
<reference evidence="1 2" key="1">
    <citation type="submission" date="2020-03" db="EMBL/GenBank/DDBJ databases">
        <title>Genomic Encyclopedia of Archaeal and Bacterial Type Strains, Phase II (KMG-II): from individual species to whole genera.</title>
        <authorList>
            <person name="Goeker M."/>
        </authorList>
    </citation>
    <scope>NUCLEOTIDE SEQUENCE [LARGE SCALE GENOMIC DNA]</scope>
    <source>
        <strain evidence="1 2">DSM 4749</strain>
    </source>
</reference>
<organism evidence="1 2">
    <name type="scientific">Saccharococcus thermophilus</name>
    <dbReference type="NCBI Taxonomy" id="29396"/>
    <lineage>
        <taxon>Bacteria</taxon>
        <taxon>Bacillati</taxon>
        <taxon>Bacillota</taxon>
        <taxon>Bacilli</taxon>
        <taxon>Bacillales</taxon>
        <taxon>Anoxybacillaceae</taxon>
        <taxon>Saccharococcus</taxon>
    </lineage>
</organism>
<dbReference type="AlphaFoldDB" id="A0A846MGH9"/>
<comment type="caution">
    <text evidence="1">The sequence shown here is derived from an EMBL/GenBank/DDBJ whole genome shotgun (WGS) entry which is preliminary data.</text>
</comment>
<evidence type="ECO:0000313" key="1">
    <source>
        <dbReference type="EMBL" id="NIK15299.1"/>
    </source>
</evidence>
<gene>
    <name evidence="1" type="ORF">BDD39_001809</name>
</gene>
<dbReference type="RefSeq" id="WP_166910091.1">
    <property type="nucleotide sequence ID" value="NZ_JAASRS010000001.1"/>
</dbReference>
<protein>
    <recommendedName>
        <fullName evidence="3">P22 coat protein-protein 5 domain protein</fullName>
    </recommendedName>
</protein>
<proteinExistence type="predicted"/>
<evidence type="ECO:0008006" key="3">
    <source>
        <dbReference type="Google" id="ProtNLM"/>
    </source>
</evidence>
<dbReference type="Pfam" id="PF25209">
    <property type="entry name" value="Phage_capsid_4"/>
    <property type="match status" value="1"/>
</dbReference>
<sequence>MSVQSFIPSIWEARLLANFHKTSVAEVIATKPTEIKGNKVIFNRVGAVTVKDYTGTITWDEVNTTPVELNLDQKKYFAFTVDDVDKAQAAGDLVDAHTAEAAATLQETIDKYVLSFYTDVQVGNTIGDDTTPVTLDKTNVYDYIVDLGTKLSNKKVPMTNRFVVVNAQVLGLLSKDARFTANPTVLENGVVEGQKINGMQVVVSEEIANVSGKYKILALHQSAIGYGKQIDNVEAMRLQDSFSDGVRGLAVYGATVLRPEALAVLTATIA</sequence>
<dbReference type="Proteomes" id="UP000532769">
    <property type="component" value="Unassembled WGS sequence"/>
</dbReference>
<dbReference type="EMBL" id="JAASRS010000001">
    <property type="protein sequence ID" value="NIK15299.1"/>
    <property type="molecule type" value="Genomic_DNA"/>
</dbReference>
<evidence type="ECO:0000313" key="2">
    <source>
        <dbReference type="Proteomes" id="UP000532769"/>
    </source>
</evidence>
<accession>A0A846MGH9</accession>